<dbReference type="EMBL" id="MU863644">
    <property type="protein sequence ID" value="KAK4099999.1"/>
    <property type="molecule type" value="Genomic_DNA"/>
</dbReference>
<organism evidence="1 2">
    <name type="scientific">Parathielavia hyrcaniae</name>
    <dbReference type="NCBI Taxonomy" id="113614"/>
    <lineage>
        <taxon>Eukaryota</taxon>
        <taxon>Fungi</taxon>
        <taxon>Dikarya</taxon>
        <taxon>Ascomycota</taxon>
        <taxon>Pezizomycotina</taxon>
        <taxon>Sordariomycetes</taxon>
        <taxon>Sordariomycetidae</taxon>
        <taxon>Sordariales</taxon>
        <taxon>Chaetomiaceae</taxon>
        <taxon>Parathielavia</taxon>
    </lineage>
</organism>
<evidence type="ECO:0000313" key="2">
    <source>
        <dbReference type="Proteomes" id="UP001305647"/>
    </source>
</evidence>
<protein>
    <submittedName>
        <fullName evidence="1">Uncharacterized protein</fullName>
    </submittedName>
</protein>
<name>A0AAN6PXY5_9PEZI</name>
<reference evidence="1" key="2">
    <citation type="submission" date="2023-05" db="EMBL/GenBank/DDBJ databases">
        <authorList>
            <consortium name="Lawrence Berkeley National Laboratory"/>
            <person name="Steindorff A."/>
            <person name="Hensen N."/>
            <person name="Bonometti L."/>
            <person name="Westerberg I."/>
            <person name="Brannstrom I.O."/>
            <person name="Guillou S."/>
            <person name="Cros-Aarteil S."/>
            <person name="Calhoun S."/>
            <person name="Haridas S."/>
            <person name="Kuo A."/>
            <person name="Mondo S."/>
            <person name="Pangilinan J."/>
            <person name="Riley R."/>
            <person name="Labutti K."/>
            <person name="Andreopoulos B."/>
            <person name="Lipzen A."/>
            <person name="Chen C."/>
            <person name="Yanf M."/>
            <person name="Daum C."/>
            <person name="Ng V."/>
            <person name="Clum A."/>
            <person name="Ohm R."/>
            <person name="Martin F."/>
            <person name="Silar P."/>
            <person name="Natvig D."/>
            <person name="Lalanne C."/>
            <person name="Gautier V."/>
            <person name="Ament-Velasquez S.L."/>
            <person name="Kruys A."/>
            <person name="Hutchinson M.I."/>
            <person name="Powell A.J."/>
            <person name="Barry K."/>
            <person name="Miller A.N."/>
            <person name="Grigoriev I.V."/>
            <person name="Debuchy R."/>
            <person name="Gladieux P."/>
            <person name="Thoren M.H."/>
            <person name="Johannesson H."/>
        </authorList>
    </citation>
    <scope>NUCLEOTIDE SEQUENCE</scope>
    <source>
        <strain evidence="1">CBS 757.83</strain>
    </source>
</reference>
<gene>
    <name evidence="1" type="ORF">N658DRAFT_143814</name>
</gene>
<accession>A0AAN6PXY5</accession>
<evidence type="ECO:0000313" key="1">
    <source>
        <dbReference type="EMBL" id="KAK4099999.1"/>
    </source>
</evidence>
<dbReference type="Proteomes" id="UP001305647">
    <property type="component" value="Unassembled WGS sequence"/>
</dbReference>
<keyword evidence="2" id="KW-1185">Reference proteome</keyword>
<proteinExistence type="predicted"/>
<sequence length="73" mass="7969">MQALVPNRAFTSRLVPGREARSAGQPLSLGLSVLAPQFQAQISGSHIQRLGYRVQFRPVWDGLVLLEQPSDGV</sequence>
<comment type="caution">
    <text evidence="1">The sequence shown here is derived from an EMBL/GenBank/DDBJ whole genome shotgun (WGS) entry which is preliminary data.</text>
</comment>
<reference evidence="1" key="1">
    <citation type="journal article" date="2023" name="Mol. Phylogenet. Evol.">
        <title>Genome-scale phylogeny and comparative genomics of the fungal order Sordariales.</title>
        <authorList>
            <person name="Hensen N."/>
            <person name="Bonometti L."/>
            <person name="Westerberg I."/>
            <person name="Brannstrom I.O."/>
            <person name="Guillou S."/>
            <person name="Cros-Aarteil S."/>
            <person name="Calhoun S."/>
            <person name="Haridas S."/>
            <person name="Kuo A."/>
            <person name="Mondo S."/>
            <person name="Pangilinan J."/>
            <person name="Riley R."/>
            <person name="LaButti K."/>
            <person name="Andreopoulos B."/>
            <person name="Lipzen A."/>
            <person name="Chen C."/>
            <person name="Yan M."/>
            <person name="Daum C."/>
            <person name="Ng V."/>
            <person name="Clum A."/>
            <person name="Steindorff A."/>
            <person name="Ohm R.A."/>
            <person name="Martin F."/>
            <person name="Silar P."/>
            <person name="Natvig D.O."/>
            <person name="Lalanne C."/>
            <person name="Gautier V."/>
            <person name="Ament-Velasquez S.L."/>
            <person name="Kruys A."/>
            <person name="Hutchinson M.I."/>
            <person name="Powell A.J."/>
            <person name="Barry K."/>
            <person name="Miller A.N."/>
            <person name="Grigoriev I.V."/>
            <person name="Debuchy R."/>
            <person name="Gladieux P."/>
            <person name="Hiltunen Thoren M."/>
            <person name="Johannesson H."/>
        </authorList>
    </citation>
    <scope>NUCLEOTIDE SEQUENCE</scope>
    <source>
        <strain evidence="1">CBS 757.83</strain>
    </source>
</reference>
<dbReference type="AlphaFoldDB" id="A0AAN6PXY5"/>